<protein>
    <recommendedName>
        <fullName evidence="1">Novel STAND NTPase 5 domain-containing protein</fullName>
    </recommendedName>
</protein>
<dbReference type="AlphaFoldDB" id="A0A1F7XA72"/>
<dbReference type="Proteomes" id="UP000177053">
    <property type="component" value="Unassembled WGS sequence"/>
</dbReference>
<evidence type="ECO:0000313" key="2">
    <source>
        <dbReference type="EMBL" id="OGM11679.1"/>
    </source>
</evidence>
<reference evidence="2 3" key="1">
    <citation type="journal article" date="2016" name="Nat. Commun.">
        <title>Thousands of microbial genomes shed light on interconnected biogeochemical processes in an aquifer system.</title>
        <authorList>
            <person name="Anantharaman K."/>
            <person name="Brown C.T."/>
            <person name="Hug L.A."/>
            <person name="Sharon I."/>
            <person name="Castelle C.J."/>
            <person name="Probst A.J."/>
            <person name="Thomas B.C."/>
            <person name="Singh A."/>
            <person name="Wilkins M.J."/>
            <person name="Karaoz U."/>
            <person name="Brodie E.L."/>
            <person name="Williams K.H."/>
            <person name="Hubbard S.S."/>
            <person name="Banfield J.F."/>
        </authorList>
    </citation>
    <scope>NUCLEOTIDE SEQUENCE [LARGE SCALE GENOMIC DNA]</scope>
</reference>
<evidence type="ECO:0000313" key="3">
    <source>
        <dbReference type="Proteomes" id="UP000177053"/>
    </source>
</evidence>
<feature type="domain" description="Novel STAND NTPase 5" evidence="1">
    <location>
        <begin position="60"/>
        <end position="183"/>
    </location>
</feature>
<dbReference type="SUPFAM" id="SSF52540">
    <property type="entry name" value="P-loop containing nucleoside triphosphate hydrolases"/>
    <property type="match status" value="1"/>
</dbReference>
<dbReference type="Pfam" id="PF25199">
    <property type="entry name" value="nSTAND_NTPase5"/>
    <property type="match status" value="1"/>
</dbReference>
<name>A0A1F7XA72_9BACT</name>
<proteinExistence type="predicted"/>
<accession>A0A1F7XA72</accession>
<dbReference type="InterPro" id="IPR027417">
    <property type="entry name" value="P-loop_NTPase"/>
</dbReference>
<dbReference type="InterPro" id="IPR057574">
    <property type="entry name" value="nSTAND_NTPase5_dom"/>
</dbReference>
<gene>
    <name evidence="2" type="ORF">A2Z22_01995</name>
</gene>
<sequence>MNGEKAKFNIEKIEAERDILLAGRDIIIQHQITQKPIKIPIIEDTLKKGRKLEGDFFKEESRWIDFEEGFIVERKEVNEIIKKMKNEKTQLILGAPASGKSIILKNIGFKLAKDNKSVHIVELKQHSRDEIKLFFENIPKLNNENAIFIVDDAHLNFEDCEKLIEDFENEGKGNLIIGSRETEEIIKGHLKEGSEFRDLIEKKKYIRINAEDVTEEMIRTFLEKKHQKYDFSSERIKIVSDNLEKYKKDLWHLSWALKAYNPEKNSVSKDEICEKIRDSIRKIEVRKGQDDLNAENIFLPLSIFYRFEIPVERNYLEEQMGIAGNIINQLIGLHEIREKEEAHKILSLHHSSIAELFFRTYLRYLDLGRITRTKILNQKDEKDFYFPFYQYITSADRNIVDIVISLQRDFSDEKGGLTLLRKLVEQDKIQKSIETGINKEEDIEKITICISGISEANPKFLNELIEKLGSIKLESKILGESDIENIGTFIYEIFSGNPIVGIELLSDLVLKTLRTKMELELNIEKIGRFINEISYVNNLFAEEFVDIVKSKIETESDIEKIRSCVSEISYINKDFGIKLVNIVKSKLEKETEIEKVLSCIIEISRASEEVKNEILNRLNPKLRDELQMLLIQK</sequence>
<dbReference type="EMBL" id="MGFS01000013">
    <property type="protein sequence ID" value="OGM11679.1"/>
    <property type="molecule type" value="Genomic_DNA"/>
</dbReference>
<organism evidence="2 3">
    <name type="scientific">Candidatus Woesebacteria bacterium RBG_16_34_12</name>
    <dbReference type="NCBI Taxonomy" id="1802480"/>
    <lineage>
        <taxon>Bacteria</taxon>
        <taxon>Candidatus Woeseibacteriota</taxon>
    </lineage>
</organism>
<comment type="caution">
    <text evidence="2">The sequence shown here is derived from an EMBL/GenBank/DDBJ whole genome shotgun (WGS) entry which is preliminary data.</text>
</comment>
<evidence type="ECO:0000259" key="1">
    <source>
        <dbReference type="Pfam" id="PF25199"/>
    </source>
</evidence>